<dbReference type="GO" id="GO:0003682">
    <property type="term" value="F:chromatin binding"/>
    <property type="evidence" value="ECO:0007669"/>
    <property type="project" value="TreeGrafter"/>
</dbReference>
<protein>
    <recommendedName>
        <fullName evidence="3">Transcription initiation factor TFIID subunit 2</fullName>
    </recommendedName>
    <alternativeName>
        <fullName evidence="7">Transcription initiation factor TFIID 150 kDa subunit</fullName>
    </alternativeName>
</protein>
<keyword evidence="12" id="KW-0648">Protein biosynthesis</keyword>
<dbReference type="GO" id="GO:0008237">
    <property type="term" value="F:metallopeptidase activity"/>
    <property type="evidence" value="ECO:0007669"/>
    <property type="project" value="InterPro"/>
</dbReference>
<evidence type="ECO:0000256" key="6">
    <source>
        <dbReference type="ARBA" id="ARBA00023242"/>
    </source>
</evidence>
<dbReference type="FunFam" id="2.60.40.1730:FF:000003">
    <property type="entry name" value="Transcription initiation factor TFIID subunit 2"/>
    <property type="match status" value="1"/>
</dbReference>
<dbReference type="InterPro" id="IPR042097">
    <property type="entry name" value="Aminopeptidase_N-like_N_sf"/>
</dbReference>
<dbReference type="InterPro" id="IPR014782">
    <property type="entry name" value="Peptidase_M1_dom"/>
</dbReference>
<keyword evidence="13" id="KW-1185">Reference proteome</keyword>
<evidence type="ECO:0000259" key="10">
    <source>
        <dbReference type="Pfam" id="PF25316"/>
    </source>
</evidence>
<dbReference type="Pfam" id="PF25316">
    <property type="entry name" value="TAF2_3rd"/>
    <property type="match status" value="1"/>
</dbReference>
<organism evidence="12 13">
    <name type="scientific">Stegodyphus mimosarum</name>
    <name type="common">African social velvet spider</name>
    <dbReference type="NCBI Taxonomy" id="407821"/>
    <lineage>
        <taxon>Eukaryota</taxon>
        <taxon>Metazoa</taxon>
        <taxon>Ecdysozoa</taxon>
        <taxon>Arthropoda</taxon>
        <taxon>Chelicerata</taxon>
        <taxon>Arachnida</taxon>
        <taxon>Araneae</taxon>
        <taxon>Araneomorphae</taxon>
        <taxon>Entelegynae</taxon>
        <taxon>Eresoidea</taxon>
        <taxon>Eresidae</taxon>
        <taxon>Stegodyphus</taxon>
    </lineage>
</organism>
<name>A0A087TZP8_STEMI</name>
<comment type="similarity">
    <text evidence="2">Belongs to the TAF2 family.</text>
</comment>
<feature type="region of interest" description="Disordered" evidence="8">
    <location>
        <begin position="1132"/>
        <end position="1238"/>
    </location>
</feature>
<feature type="compositionally biased region" description="Basic and acidic residues" evidence="8">
    <location>
        <begin position="1203"/>
        <end position="1214"/>
    </location>
</feature>
<dbReference type="InterPro" id="IPR037813">
    <property type="entry name" value="TAF2"/>
</dbReference>
<evidence type="ECO:0000256" key="4">
    <source>
        <dbReference type="ARBA" id="ARBA00023015"/>
    </source>
</evidence>
<evidence type="ECO:0000256" key="1">
    <source>
        <dbReference type="ARBA" id="ARBA00004123"/>
    </source>
</evidence>
<evidence type="ECO:0000256" key="3">
    <source>
        <dbReference type="ARBA" id="ARBA00017363"/>
    </source>
</evidence>
<feature type="domain" description="Transcription initiation factor TFIID subunit 2 TPR repeats" evidence="11">
    <location>
        <begin position="641"/>
        <end position="1000"/>
    </location>
</feature>
<evidence type="ECO:0000259" key="9">
    <source>
        <dbReference type="Pfam" id="PF01433"/>
    </source>
</evidence>
<dbReference type="Gene3D" id="1.10.390.10">
    <property type="entry name" value="Neutral Protease Domain 2"/>
    <property type="match status" value="1"/>
</dbReference>
<evidence type="ECO:0000259" key="11">
    <source>
        <dbReference type="Pfam" id="PF25577"/>
    </source>
</evidence>
<dbReference type="AlphaFoldDB" id="A0A087TZP8"/>
<dbReference type="FunFam" id="1.10.390.10:FF:000018">
    <property type="entry name" value="transcription initiation factor TFIID subunit 2"/>
    <property type="match status" value="1"/>
</dbReference>
<feature type="region of interest" description="Disordered" evidence="8">
    <location>
        <begin position="982"/>
        <end position="1001"/>
    </location>
</feature>
<dbReference type="InterPro" id="IPR057345">
    <property type="entry name" value="Ig-like_TAF2"/>
</dbReference>
<dbReference type="InterPro" id="IPR016024">
    <property type="entry name" value="ARM-type_fold"/>
</dbReference>
<gene>
    <name evidence="12" type="ORF">X975_16448</name>
</gene>
<feature type="compositionally biased region" description="Basic residues" evidence="8">
    <location>
        <begin position="1180"/>
        <end position="1202"/>
    </location>
</feature>
<feature type="domain" description="Peptidase M1 membrane alanine aminopeptidase" evidence="9">
    <location>
        <begin position="271"/>
        <end position="516"/>
    </location>
</feature>
<keyword evidence="4" id="KW-0805">Transcription regulation</keyword>
<dbReference type="InterPro" id="IPR027268">
    <property type="entry name" value="Peptidase_M4/M1_CTD_sf"/>
</dbReference>
<evidence type="ECO:0000256" key="2">
    <source>
        <dbReference type="ARBA" id="ARBA00010937"/>
    </source>
</evidence>
<dbReference type="GO" id="GO:0008270">
    <property type="term" value="F:zinc ion binding"/>
    <property type="evidence" value="ECO:0007669"/>
    <property type="project" value="InterPro"/>
</dbReference>
<dbReference type="MEROPS" id="M01.972"/>
<dbReference type="GO" id="GO:0000976">
    <property type="term" value="F:transcription cis-regulatory region binding"/>
    <property type="evidence" value="ECO:0007669"/>
    <property type="project" value="TreeGrafter"/>
</dbReference>
<feature type="domain" description="Transcription initiation factor TFIID subunit 2 Ig-like" evidence="10">
    <location>
        <begin position="521"/>
        <end position="640"/>
    </location>
</feature>
<dbReference type="EMBL" id="KK117482">
    <property type="protein sequence ID" value="KFM70587.1"/>
    <property type="molecule type" value="Genomic_DNA"/>
</dbReference>
<dbReference type="CDD" id="cd09839">
    <property type="entry name" value="M1_like_TAF2"/>
    <property type="match status" value="1"/>
</dbReference>
<dbReference type="PANTHER" id="PTHR15137">
    <property type="entry name" value="TRANSCRIPTION INITIATION FACTOR TFIID"/>
    <property type="match status" value="1"/>
</dbReference>
<dbReference type="GO" id="GO:0051123">
    <property type="term" value="P:RNA polymerase II preinitiation complex assembly"/>
    <property type="evidence" value="ECO:0007669"/>
    <property type="project" value="UniProtKB-ARBA"/>
</dbReference>
<dbReference type="SUPFAM" id="SSF55486">
    <property type="entry name" value="Metalloproteases ('zincins'), catalytic domain"/>
    <property type="match status" value="1"/>
</dbReference>
<comment type="subcellular location">
    <subcellularLocation>
        <location evidence="1">Nucleus</location>
    </subcellularLocation>
</comment>
<dbReference type="InterPro" id="IPR057991">
    <property type="entry name" value="TPR_TAF2_C"/>
</dbReference>
<keyword evidence="6" id="KW-0539">Nucleus</keyword>
<dbReference type="SUPFAM" id="SSF48371">
    <property type="entry name" value="ARM repeat"/>
    <property type="match status" value="1"/>
</dbReference>
<dbReference type="PANTHER" id="PTHR15137:SF9">
    <property type="entry name" value="TRANSCRIPTION INITIATION FACTOR TFIID SUBUNIT 2"/>
    <property type="match status" value="1"/>
</dbReference>
<accession>A0A087TZP8</accession>
<keyword evidence="12" id="KW-0396">Initiation factor</keyword>
<dbReference type="STRING" id="407821.A0A087TZP8"/>
<dbReference type="Pfam" id="PF25577">
    <property type="entry name" value="TPR_TAF2_C"/>
    <property type="match status" value="1"/>
</dbReference>
<dbReference type="OMA" id="EQPDYQW"/>
<dbReference type="OrthoDB" id="308861at2759"/>
<feature type="compositionally biased region" description="Polar residues" evidence="8">
    <location>
        <begin position="1217"/>
        <end position="1232"/>
    </location>
</feature>
<evidence type="ECO:0000256" key="5">
    <source>
        <dbReference type="ARBA" id="ARBA00023163"/>
    </source>
</evidence>
<dbReference type="GO" id="GO:0003743">
    <property type="term" value="F:translation initiation factor activity"/>
    <property type="evidence" value="ECO:0007669"/>
    <property type="project" value="UniProtKB-KW"/>
</dbReference>
<sequence length="1238" mass="140604">MKKIEKSADAPVRPYKLSHQVLCITQINFQRQSLIGFVELTIIPLAEFRRIRLNAKQSRIYKVAINDIHECQFSFNDPCLNICQGDNKQKSIDYFNSCHLSSVNAVDSDKGNGELSIKIPYDMMHLVTEGKSFRLSIEFALEKPQGGIHFVVPECEGTMAERCAHMFTYGCDNSSRLWFPCIDSYSELCTWRMEFTVDATMVAVSCGDLVETVYTSDMRKKTYHYNLSIPTCAPNIGLAVGPFEIFVDPQMHEVTHFCLPRLLPLLKHTTNFLHEAFEFYEELLSSRYPYSCYKQVFVDESFQDARPYATMTVLNTNLLCSPQIIDQTYISRRIMAHAVAEQFFGCFISMFSWSDVWLPKGISMYLSGHFLKKAFGNNEYRLWIHEDFHEVLKYEQKHGGLVLDCSVTPAPGSVAAVAQGKDGTFYFPTQHLHTTSPEYNKILNKKSHLVIRMLEDRIGRELLLQVFNKLLSLASNAAQQKVTSNVWFNMLLSTSSFQKAIFTVTGKDINTFLDQWVRQGGHPKFSSNFVFNRKRNTVELEIKQLDIQSRGIRRYVGPLTITIQELDGTFKHNLQIEENATKHDITCHSKSRRNKKKKIPLCTGEEVDMDLSAMDADSPVLWIRIDPEMLLLRQVVIEQPDYQWQYQLRYERDVTAQKEAIEALEKFPTPASRLALTHTIENEHCFYKIRCIACFCLQKVANAMVATWTGPPAMMTIFRKLFGSHSCLHIIRLNNFKNLQHYFLQKTIPVAMAGLRTVQCICPPEVLKFLLDLFKYNDNSKNKFSDNYYRAALVDALAETVTPVISVVTQGHTITADSLSSETKSILEEITRCLNMEKLLSCYKYTVTVSCLKAIRTLQKMGHLPNYPSLFREYAAYGMFIDVRLAALEALVDFTSTDGREEDLNFLLDIVENDPVPAVRYQVLRLLTEKPPFANSDSYLNSEELVDRLWKLMTCGTAYDSLMRCAVMDLYHTLYGQKRPSVLPSTDVGPGMNTKEKKTHQNINSASDDGMQLDDSFPPENAIILETVKIEKSNSCDLTGEKRKASSPLHFGEHPHFYSSNGRLKADLIISDNQDSNKVRVKETAPLPSTSVPASGISGMSLMRTTSSSLDSTSAPAPAQFCTFEAYSDDSQSKSLPGIQSTFGQQPTGFDSSMFKKPSPDIPEHKPPTSALEILSQVARLHKKKKKKKNKHKHKHKHRHEKHEKPERSEKDRIYSSGGSSIQSPNTFSGGSPQAEIL</sequence>
<feature type="compositionally biased region" description="Basic and acidic residues" evidence="8">
    <location>
        <begin position="1158"/>
        <end position="1167"/>
    </location>
</feature>
<keyword evidence="5" id="KW-0804">Transcription</keyword>
<feature type="compositionally biased region" description="Polar residues" evidence="8">
    <location>
        <begin position="1132"/>
        <end position="1151"/>
    </location>
</feature>
<proteinExistence type="inferred from homology"/>
<dbReference type="Gene3D" id="2.60.40.1730">
    <property type="entry name" value="tricorn interacting facor f3 domain"/>
    <property type="match status" value="1"/>
</dbReference>
<dbReference type="Proteomes" id="UP000054359">
    <property type="component" value="Unassembled WGS sequence"/>
</dbReference>
<dbReference type="SUPFAM" id="SSF63737">
    <property type="entry name" value="Leukotriene A4 hydrolase N-terminal domain"/>
    <property type="match status" value="1"/>
</dbReference>
<evidence type="ECO:0000313" key="12">
    <source>
        <dbReference type="EMBL" id="KFM70587.1"/>
    </source>
</evidence>
<evidence type="ECO:0000313" key="13">
    <source>
        <dbReference type="Proteomes" id="UP000054359"/>
    </source>
</evidence>
<dbReference type="GO" id="GO:0016251">
    <property type="term" value="F:RNA polymerase II general transcription initiation factor activity"/>
    <property type="evidence" value="ECO:0007669"/>
    <property type="project" value="TreeGrafter"/>
</dbReference>
<dbReference type="Pfam" id="PF01433">
    <property type="entry name" value="Peptidase_M1"/>
    <property type="match status" value="1"/>
</dbReference>
<feature type="non-terminal residue" evidence="12">
    <location>
        <position position="1238"/>
    </location>
</feature>
<evidence type="ECO:0000256" key="7">
    <source>
        <dbReference type="ARBA" id="ARBA00033345"/>
    </source>
</evidence>
<reference evidence="12 13" key="1">
    <citation type="submission" date="2013-11" db="EMBL/GenBank/DDBJ databases">
        <title>Genome sequencing of Stegodyphus mimosarum.</title>
        <authorList>
            <person name="Bechsgaard J."/>
        </authorList>
    </citation>
    <scope>NUCLEOTIDE SEQUENCE [LARGE SCALE GENOMIC DNA]</scope>
</reference>
<evidence type="ECO:0000256" key="8">
    <source>
        <dbReference type="SAM" id="MobiDB-lite"/>
    </source>
</evidence>
<dbReference type="GO" id="GO:0005669">
    <property type="term" value="C:transcription factor TFIID complex"/>
    <property type="evidence" value="ECO:0007669"/>
    <property type="project" value="InterPro"/>
</dbReference>